<evidence type="ECO:0000256" key="5">
    <source>
        <dbReference type="RuleBase" id="RU003345"/>
    </source>
</evidence>
<dbReference type="Pfam" id="PF00171">
    <property type="entry name" value="Aldedh"/>
    <property type="match status" value="1"/>
</dbReference>
<dbReference type="AlphaFoldDB" id="A0A5S9IR74"/>
<feature type="active site" evidence="4">
    <location>
        <position position="129"/>
    </location>
</feature>
<dbReference type="InterPro" id="IPR015590">
    <property type="entry name" value="Aldehyde_DH_dom"/>
</dbReference>
<accession>A0A5S9IR74</accession>
<evidence type="ECO:0000313" key="8">
    <source>
        <dbReference type="Proteomes" id="UP000326354"/>
    </source>
</evidence>
<protein>
    <submittedName>
        <fullName evidence="7">Aldehyde dehydrogenase</fullName>
    </submittedName>
</protein>
<dbReference type="SUPFAM" id="SSF53720">
    <property type="entry name" value="ALDH-like"/>
    <property type="match status" value="1"/>
</dbReference>
<evidence type="ECO:0000259" key="6">
    <source>
        <dbReference type="Pfam" id="PF00171"/>
    </source>
</evidence>
<feature type="domain" description="Aldehyde dehydrogenase" evidence="6">
    <location>
        <begin position="14"/>
        <end position="352"/>
    </location>
</feature>
<evidence type="ECO:0000313" key="7">
    <source>
        <dbReference type="EMBL" id="BBM85961.1"/>
    </source>
</evidence>
<evidence type="ECO:0000256" key="4">
    <source>
        <dbReference type="PROSITE-ProRule" id="PRU10007"/>
    </source>
</evidence>
<comment type="similarity">
    <text evidence="1 5">Belongs to the aldehyde dehydrogenase family.</text>
</comment>
<dbReference type="GO" id="GO:0006081">
    <property type="term" value="P:aldehyde metabolic process"/>
    <property type="evidence" value="ECO:0007669"/>
    <property type="project" value="InterPro"/>
</dbReference>
<keyword evidence="3" id="KW-0520">NAD</keyword>
<dbReference type="Gene3D" id="3.40.309.10">
    <property type="entry name" value="Aldehyde Dehydrogenase, Chain A, domain 2"/>
    <property type="match status" value="1"/>
</dbReference>
<dbReference type="FunFam" id="3.40.309.10:FF:000025">
    <property type="entry name" value="Aldehyde dehydrogenase"/>
    <property type="match status" value="1"/>
</dbReference>
<dbReference type="Proteomes" id="UP000326354">
    <property type="component" value="Chromosome"/>
</dbReference>
<proteinExistence type="inferred from homology"/>
<evidence type="ECO:0000256" key="2">
    <source>
        <dbReference type="ARBA" id="ARBA00023002"/>
    </source>
</evidence>
<dbReference type="InterPro" id="IPR016160">
    <property type="entry name" value="Ald_DH_CS_CYS"/>
</dbReference>
<dbReference type="PROSITE" id="PS00687">
    <property type="entry name" value="ALDEHYDE_DEHYDR_GLU"/>
    <property type="match status" value="1"/>
</dbReference>
<evidence type="ECO:0000256" key="3">
    <source>
        <dbReference type="ARBA" id="ARBA00023027"/>
    </source>
</evidence>
<keyword evidence="2 5" id="KW-0560">Oxidoreductase</keyword>
<dbReference type="InterPro" id="IPR016162">
    <property type="entry name" value="Ald_DH_N"/>
</dbReference>
<name>A0A5S9IR74_UABAM</name>
<dbReference type="KEGG" id="uam:UABAM_04347"/>
<reference evidence="7 8" key="1">
    <citation type="submission" date="2019-08" db="EMBL/GenBank/DDBJ databases">
        <title>Complete genome sequence of Candidatus Uab amorphum.</title>
        <authorList>
            <person name="Shiratori T."/>
            <person name="Suzuki S."/>
            <person name="Kakizawa Y."/>
            <person name="Ishida K."/>
        </authorList>
    </citation>
    <scope>NUCLEOTIDE SEQUENCE [LARGE SCALE GENOMIC DNA]</scope>
    <source>
        <strain evidence="7 8">SRT547</strain>
    </source>
</reference>
<dbReference type="InterPro" id="IPR029510">
    <property type="entry name" value="Ald_DH_CS_GLU"/>
</dbReference>
<dbReference type="GO" id="GO:0005737">
    <property type="term" value="C:cytoplasm"/>
    <property type="evidence" value="ECO:0007669"/>
    <property type="project" value="TreeGrafter"/>
</dbReference>
<dbReference type="PANTHER" id="PTHR43570:SF20">
    <property type="entry name" value="ALDEHYDE DEHYDROGENASE ALDX-RELATED"/>
    <property type="match status" value="1"/>
</dbReference>
<sequence>MKPKRVSPSLTMLGTKARLHYEPKGVVLIISPWNYPINLTLGPLVSAIAAGNTVVLKPSELTPNISAFIKSFIADIFEEKQVAVVEGGVEVSTELLEQPFHHIFFTGSPMVGKIIMAAAAKNLASVTLELGGKSPVIVDETASVKSAAQSIMWGKVTNNGQTCIAPDYIFVQKNKKQQLIDELKSAVSTFFGQDALEKNQDYCRIVNDRHFKRVKHLIDESVSEGAKLECGGETNDEDNFIAPTVLSEVNSNHAVMLEEIFGPVLPIMEYEDIKEVVQYINTNHKPLAMYIFSNNKSQIKNLIAQTTAGGTVVNNTMIHFSHANLPFGGVNNSGVGSSHGEFGFKAFSHERAVLYQSKLFNLSRLFLPPYTSTRRKLLQLTMKYFT</sequence>
<dbReference type="EMBL" id="AP019860">
    <property type="protein sequence ID" value="BBM85961.1"/>
    <property type="molecule type" value="Genomic_DNA"/>
</dbReference>
<dbReference type="GO" id="GO:0004029">
    <property type="term" value="F:aldehyde dehydrogenase (NAD+) activity"/>
    <property type="evidence" value="ECO:0007669"/>
    <property type="project" value="TreeGrafter"/>
</dbReference>
<dbReference type="PANTHER" id="PTHR43570">
    <property type="entry name" value="ALDEHYDE DEHYDROGENASE"/>
    <property type="match status" value="1"/>
</dbReference>
<dbReference type="Gene3D" id="3.40.605.10">
    <property type="entry name" value="Aldehyde Dehydrogenase, Chain A, domain 1"/>
    <property type="match status" value="1"/>
</dbReference>
<dbReference type="InterPro" id="IPR012394">
    <property type="entry name" value="Aldehyde_DH_NAD(P)"/>
</dbReference>
<dbReference type="InterPro" id="IPR016161">
    <property type="entry name" value="Ald_DH/histidinol_DH"/>
</dbReference>
<keyword evidence="8" id="KW-1185">Reference proteome</keyword>
<gene>
    <name evidence="7" type="ORF">UABAM_04347</name>
</gene>
<dbReference type="InterPro" id="IPR016163">
    <property type="entry name" value="Ald_DH_C"/>
</dbReference>
<organism evidence="7 8">
    <name type="scientific">Uabimicrobium amorphum</name>
    <dbReference type="NCBI Taxonomy" id="2596890"/>
    <lineage>
        <taxon>Bacteria</taxon>
        <taxon>Pseudomonadati</taxon>
        <taxon>Planctomycetota</taxon>
        <taxon>Candidatus Uabimicrobiia</taxon>
        <taxon>Candidatus Uabimicrobiales</taxon>
        <taxon>Candidatus Uabimicrobiaceae</taxon>
        <taxon>Candidatus Uabimicrobium</taxon>
    </lineage>
</organism>
<evidence type="ECO:0000256" key="1">
    <source>
        <dbReference type="ARBA" id="ARBA00009986"/>
    </source>
</evidence>
<dbReference type="PROSITE" id="PS00070">
    <property type="entry name" value="ALDEHYDE_DEHYDR_CYS"/>
    <property type="match status" value="1"/>
</dbReference>
<dbReference type="RefSeq" id="WP_229759293.1">
    <property type="nucleotide sequence ID" value="NZ_AP019860.1"/>
</dbReference>